<dbReference type="SUPFAM" id="SSF52821">
    <property type="entry name" value="Rhodanese/Cell cycle control phosphatase"/>
    <property type="match status" value="1"/>
</dbReference>
<organism evidence="2 3">
    <name type="scientific">Thermosinus carboxydivorans Nor1</name>
    <dbReference type="NCBI Taxonomy" id="401526"/>
    <lineage>
        <taxon>Bacteria</taxon>
        <taxon>Bacillati</taxon>
        <taxon>Bacillota</taxon>
        <taxon>Negativicutes</taxon>
        <taxon>Selenomonadales</taxon>
        <taxon>Sporomusaceae</taxon>
        <taxon>Thermosinus</taxon>
    </lineage>
</organism>
<keyword evidence="3" id="KW-1185">Reference proteome</keyword>
<gene>
    <name evidence="2" type="ORF">TcarDRAFT_2428</name>
</gene>
<evidence type="ECO:0000313" key="2">
    <source>
        <dbReference type="EMBL" id="EAX48478.1"/>
    </source>
</evidence>
<dbReference type="Gene3D" id="3.40.250.10">
    <property type="entry name" value="Rhodanese-like domain"/>
    <property type="match status" value="1"/>
</dbReference>
<dbReference type="Proteomes" id="UP000005139">
    <property type="component" value="Unassembled WGS sequence"/>
</dbReference>
<sequence>MSRHPMALFTIFPGKCRSLFQFRPAAASFLHDLRRKKVLVICRSGNRSSQATKLLRNNGFTNVYNVLGGMNHWPGPVEK</sequence>
<proteinExistence type="predicted"/>
<comment type="caution">
    <text evidence="2">The sequence shown here is derived from an EMBL/GenBank/DDBJ whole genome shotgun (WGS) entry which is preliminary data.</text>
</comment>
<protein>
    <recommendedName>
        <fullName evidence="1">Rhodanese domain-containing protein</fullName>
    </recommendedName>
</protein>
<reference evidence="2 3" key="2">
    <citation type="submission" date="2007-01" db="EMBL/GenBank/DDBJ databases">
        <title>Sequencing of the draft genome and assembly of Thermosinus carboxydivorans Nor1.</title>
        <authorList>
            <consortium name="US DOE Joint Genome Institute (JGI-PGF)"/>
            <person name="Copeland A."/>
            <person name="Lucas S."/>
            <person name="Lapidus A."/>
            <person name="Barry K."/>
            <person name="Glavina del Rio T."/>
            <person name="Dalin E."/>
            <person name="Tice H."/>
            <person name="Bruce D."/>
            <person name="Pitluck S."/>
            <person name="Richardson P."/>
        </authorList>
    </citation>
    <scope>NUCLEOTIDE SEQUENCE [LARGE SCALE GENOMIC DNA]</scope>
    <source>
        <strain evidence="2 3">Nor1</strain>
    </source>
</reference>
<dbReference type="Pfam" id="PF00581">
    <property type="entry name" value="Rhodanese"/>
    <property type="match status" value="1"/>
</dbReference>
<dbReference type="PROSITE" id="PS50206">
    <property type="entry name" value="RHODANESE_3"/>
    <property type="match status" value="1"/>
</dbReference>
<evidence type="ECO:0000313" key="3">
    <source>
        <dbReference type="Proteomes" id="UP000005139"/>
    </source>
</evidence>
<evidence type="ECO:0000259" key="1">
    <source>
        <dbReference type="PROSITE" id="PS50206"/>
    </source>
</evidence>
<dbReference type="eggNOG" id="COG0607">
    <property type="taxonomic scope" value="Bacteria"/>
</dbReference>
<accession>A1HND3</accession>
<dbReference type="AlphaFoldDB" id="A1HND3"/>
<dbReference type="CDD" id="cd00158">
    <property type="entry name" value="RHOD"/>
    <property type="match status" value="1"/>
</dbReference>
<dbReference type="InterPro" id="IPR001763">
    <property type="entry name" value="Rhodanese-like_dom"/>
</dbReference>
<dbReference type="EMBL" id="AAWL01000003">
    <property type="protein sequence ID" value="EAX48478.1"/>
    <property type="molecule type" value="Genomic_DNA"/>
</dbReference>
<feature type="domain" description="Rhodanese" evidence="1">
    <location>
        <begin position="27"/>
        <end position="79"/>
    </location>
</feature>
<dbReference type="InterPro" id="IPR036873">
    <property type="entry name" value="Rhodanese-like_dom_sf"/>
</dbReference>
<reference evidence="2 3" key="1">
    <citation type="submission" date="2007-01" db="EMBL/GenBank/DDBJ databases">
        <title>Annotation of the draft genome assembly of Thermosinus carboxydivorans Nor1.</title>
        <authorList>
            <consortium name="US DOE Joint Genome Institute (JGI-ORNL)"/>
            <person name="Larimer F."/>
            <person name="Land M."/>
            <person name="Hauser L."/>
        </authorList>
    </citation>
    <scope>NUCLEOTIDE SEQUENCE [LARGE SCALE GENOMIC DNA]</scope>
    <source>
        <strain evidence="2 3">Nor1</strain>
    </source>
</reference>
<name>A1HND3_9FIRM</name>